<dbReference type="OrthoDB" id="5344254at2759"/>
<feature type="domain" description="Diels-Alderase N-terminal" evidence="1">
    <location>
        <begin position="43"/>
        <end position="239"/>
    </location>
</feature>
<dbReference type="SUPFAM" id="SSF159245">
    <property type="entry name" value="AttH-like"/>
    <property type="match status" value="1"/>
</dbReference>
<name>A0A2J6S7X9_HYAVF</name>
<evidence type="ECO:0000259" key="1">
    <source>
        <dbReference type="Pfam" id="PF24137"/>
    </source>
</evidence>
<dbReference type="InterPro" id="IPR056402">
    <property type="entry name" value="DA_N"/>
</dbReference>
<dbReference type="Pfam" id="PF24137">
    <property type="entry name" value="DA_N"/>
    <property type="match status" value="1"/>
</dbReference>
<keyword evidence="4" id="KW-1185">Reference proteome</keyword>
<dbReference type="STRING" id="1149755.A0A2J6S7X9"/>
<evidence type="ECO:0000313" key="3">
    <source>
        <dbReference type="EMBL" id="PMD46873.1"/>
    </source>
</evidence>
<accession>A0A2J6S7X9</accession>
<evidence type="ECO:0000313" key="4">
    <source>
        <dbReference type="Proteomes" id="UP000235786"/>
    </source>
</evidence>
<dbReference type="Proteomes" id="UP000235786">
    <property type="component" value="Unassembled WGS sequence"/>
</dbReference>
<gene>
    <name evidence="3" type="ORF">L207DRAFT_418496</name>
</gene>
<dbReference type="InterPro" id="IPR057722">
    <property type="entry name" value="AsqO/PenF-like_C"/>
</dbReference>
<proteinExistence type="predicted"/>
<feature type="domain" description="AsqO/PenF-like C-terminal" evidence="2">
    <location>
        <begin position="246"/>
        <end position="374"/>
    </location>
</feature>
<protein>
    <recommendedName>
        <fullName evidence="5">Hydroxyneurosporene synthase</fullName>
    </recommendedName>
</protein>
<evidence type="ECO:0008006" key="5">
    <source>
        <dbReference type="Google" id="ProtNLM"/>
    </source>
</evidence>
<dbReference type="EMBL" id="KZ613939">
    <property type="protein sequence ID" value="PMD46873.1"/>
    <property type="molecule type" value="Genomic_DNA"/>
</dbReference>
<organism evidence="3 4">
    <name type="scientific">Hyaloscypha variabilis (strain UAMH 11265 / GT02V1 / F)</name>
    <name type="common">Meliniomyces variabilis</name>
    <dbReference type="NCBI Taxonomy" id="1149755"/>
    <lineage>
        <taxon>Eukaryota</taxon>
        <taxon>Fungi</taxon>
        <taxon>Dikarya</taxon>
        <taxon>Ascomycota</taxon>
        <taxon>Pezizomycotina</taxon>
        <taxon>Leotiomycetes</taxon>
        <taxon>Helotiales</taxon>
        <taxon>Hyaloscyphaceae</taxon>
        <taxon>Hyaloscypha</taxon>
        <taxon>Hyaloscypha variabilis</taxon>
    </lineage>
</organism>
<sequence>MPVFYLNFNRILGFIAAISLFPSYSLQNPVSARSISLESIPLAPVTGPITAQFVSEASGFDGPKLSAVNSTSYDWWYFDVASPDLQSSVILTFFTAGGSAITNPFGTTVPWAFLVGTFPNGTAFQYYFAATSPAVVITDDDGSSGSWSGTGLGWSGTSDLTQYTILIDIPALNINGSVILNSLAPPHYPCGPKAAGSDLEVTPNIGWANAVPDAVGHVDIQIEDTLLQFQGVGYHDKNWGNKIFLDSFESWYWGHAHVGNYGIVWFDVIDNTGEENVSAYASLNGEIVAATCVPKSAVVRPIGTSYPPSLNGEWPTGFTIELNLGSAGTLSVTATVTNTVFVAPTYKRWIGTVAGSLVLGSQTTQLSGIGLWEENA</sequence>
<evidence type="ECO:0000259" key="2">
    <source>
        <dbReference type="Pfam" id="PF25581"/>
    </source>
</evidence>
<dbReference type="AlphaFoldDB" id="A0A2J6S7X9"/>
<reference evidence="3 4" key="1">
    <citation type="submission" date="2016-04" db="EMBL/GenBank/DDBJ databases">
        <title>A degradative enzymes factory behind the ericoid mycorrhizal symbiosis.</title>
        <authorList>
            <consortium name="DOE Joint Genome Institute"/>
            <person name="Martino E."/>
            <person name="Morin E."/>
            <person name="Grelet G."/>
            <person name="Kuo A."/>
            <person name="Kohler A."/>
            <person name="Daghino S."/>
            <person name="Barry K."/>
            <person name="Choi C."/>
            <person name="Cichocki N."/>
            <person name="Clum A."/>
            <person name="Copeland A."/>
            <person name="Hainaut M."/>
            <person name="Haridas S."/>
            <person name="Labutti K."/>
            <person name="Lindquist E."/>
            <person name="Lipzen A."/>
            <person name="Khouja H.-R."/>
            <person name="Murat C."/>
            <person name="Ohm R."/>
            <person name="Olson A."/>
            <person name="Spatafora J."/>
            <person name="Veneault-Fourrey C."/>
            <person name="Henrissat B."/>
            <person name="Grigoriev I."/>
            <person name="Martin F."/>
            <person name="Perotto S."/>
        </authorList>
    </citation>
    <scope>NUCLEOTIDE SEQUENCE [LARGE SCALE GENOMIC DNA]</scope>
    <source>
        <strain evidence="3 4">F</strain>
    </source>
</reference>
<dbReference type="Pfam" id="PF25581">
    <property type="entry name" value="AsqO_C"/>
    <property type="match status" value="1"/>
</dbReference>